<sequence length="531" mass="59193">MVDTLLLDKTGTITNGKLEVLEIKNFVTDDNTHAEDVFNTIVTATKDKNSTAVAIREHFIYAKTLDYVDFCAFSSARKFSAITLTDGKTYVMGAPDFIVSGNDELNAYVNHNAELGRRTLALAEYDGTIEEFDPSLSRCICAVTLEDELRGDVKETLDWFRANDVEIKIVSGDNPVTVSQIAEKTGVSGYENYVNCRELTDEELAEKAESTTIFGRVSPEQKCKLVNILQSRGKVVGMIGDGVNDVQALKEADCSISFAAANEVARNISRIILMDNNFKTLPSVVQEGRQVISNIQKVSSLYIMKNIFVMFMVLMFTILTFVTKVNSYPFDTKRMLLIEFFVIGVPTFCFALQPNKARATDKFLSKIMRACFPSAIGLIVGVLFVFGMLGCFKGDMTSFATYENASTAAIALAMAGFACLIIISMPPDWFRLGLIVAMIGVSVLALWADYYYAVPLFGDTFLNIDWELGWYNWVLCALCAVIAAVLTLVFRKLIDVIAAKHGDKIYAFFEKLTNKFKIIFRRKSRVNEKNF</sequence>
<dbReference type="GO" id="GO:0016887">
    <property type="term" value="F:ATP hydrolysis activity"/>
    <property type="evidence" value="ECO:0007669"/>
    <property type="project" value="InterPro"/>
</dbReference>
<dbReference type="Proteomes" id="UP000727857">
    <property type="component" value="Unassembled WGS sequence"/>
</dbReference>
<dbReference type="AlphaFoldDB" id="A0A940DHA6"/>
<gene>
    <name evidence="7" type="ORF">IAB16_03840</name>
</gene>
<comment type="subcellular location">
    <subcellularLocation>
        <location evidence="1">Membrane</location>
        <topology evidence="1">Multi-pass membrane protein</topology>
    </subcellularLocation>
</comment>
<protein>
    <submittedName>
        <fullName evidence="7">HAD-IC family P-type ATPase</fullName>
    </submittedName>
</protein>
<dbReference type="SUPFAM" id="SSF81665">
    <property type="entry name" value="Calcium ATPase, transmembrane domain M"/>
    <property type="match status" value="1"/>
</dbReference>
<feature type="transmembrane region" description="Helical" evidence="6">
    <location>
        <begin position="335"/>
        <end position="352"/>
    </location>
</feature>
<dbReference type="Gene3D" id="1.20.1110.10">
    <property type="entry name" value="Calcium-transporting ATPase, transmembrane domain"/>
    <property type="match status" value="1"/>
</dbReference>
<dbReference type="InterPro" id="IPR023299">
    <property type="entry name" value="ATPase_P-typ_cyto_dom_N"/>
</dbReference>
<dbReference type="Gene3D" id="3.40.1110.10">
    <property type="entry name" value="Calcium-transporting ATPase, cytoplasmic domain N"/>
    <property type="match status" value="1"/>
</dbReference>
<dbReference type="Gene3D" id="3.40.50.1000">
    <property type="entry name" value="HAD superfamily/HAD-like"/>
    <property type="match status" value="1"/>
</dbReference>
<dbReference type="PANTHER" id="PTHR42861">
    <property type="entry name" value="CALCIUM-TRANSPORTING ATPASE"/>
    <property type="match status" value="1"/>
</dbReference>
<proteinExistence type="predicted"/>
<keyword evidence="2 6" id="KW-0812">Transmembrane</keyword>
<feature type="transmembrane region" description="Helical" evidence="6">
    <location>
        <begin position="372"/>
        <end position="392"/>
    </location>
</feature>
<dbReference type="InterPro" id="IPR023214">
    <property type="entry name" value="HAD_sf"/>
</dbReference>
<dbReference type="PRINTS" id="PR00120">
    <property type="entry name" value="HATPASE"/>
</dbReference>
<dbReference type="PROSITE" id="PS00154">
    <property type="entry name" value="ATPASE_E1_E2"/>
    <property type="match status" value="1"/>
</dbReference>
<dbReference type="GO" id="GO:0016020">
    <property type="term" value="C:membrane"/>
    <property type="evidence" value="ECO:0007669"/>
    <property type="project" value="UniProtKB-SubCell"/>
</dbReference>
<dbReference type="InterPro" id="IPR001757">
    <property type="entry name" value="P_typ_ATPase"/>
</dbReference>
<keyword evidence="3" id="KW-1278">Translocase</keyword>
<evidence type="ECO:0000313" key="7">
    <source>
        <dbReference type="EMBL" id="MBO8424127.1"/>
    </source>
</evidence>
<evidence type="ECO:0000256" key="6">
    <source>
        <dbReference type="SAM" id="Phobius"/>
    </source>
</evidence>
<keyword evidence="4 6" id="KW-1133">Transmembrane helix</keyword>
<feature type="non-terminal residue" evidence="7">
    <location>
        <position position="1"/>
    </location>
</feature>
<keyword evidence="5 6" id="KW-0472">Membrane</keyword>
<dbReference type="SFLD" id="SFLDG00002">
    <property type="entry name" value="C1.7:_P-type_atpase_like"/>
    <property type="match status" value="1"/>
</dbReference>
<dbReference type="Pfam" id="PF00702">
    <property type="entry name" value="Hydrolase"/>
    <property type="match status" value="1"/>
</dbReference>
<organism evidence="7 8">
    <name type="scientific">Candidatus Stercoripulliclostridium pullicola</name>
    <dbReference type="NCBI Taxonomy" id="2840953"/>
    <lineage>
        <taxon>Bacteria</taxon>
        <taxon>Bacillati</taxon>
        <taxon>Bacillota</taxon>
        <taxon>Clostridia</taxon>
        <taxon>Eubacteriales</taxon>
        <taxon>Candidatus Stercoripulliclostridium</taxon>
    </lineage>
</organism>
<dbReference type="EMBL" id="JADINF010000097">
    <property type="protein sequence ID" value="MBO8424127.1"/>
    <property type="molecule type" value="Genomic_DNA"/>
</dbReference>
<feature type="transmembrane region" description="Helical" evidence="6">
    <location>
        <begin position="302"/>
        <end position="323"/>
    </location>
</feature>
<feature type="transmembrane region" description="Helical" evidence="6">
    <location>
        <begin position="470"/>
        <end position="490"/>
    </location>
</feature>
<evidence type="ECO:0000256" key="3">
    <source>
        <dbReference type="ARBA" id="ARBA00022967"/>
    </source>
</evidence>
<comment type="caution">
    <text evidence="7">The sequence shown here is derived from an EMBL/GenBank/DDBJ whole genome shotgun (WGS) entry which is preliminary data.</text>
</comment>
<dbReference type="SUPFAM" id="SSF56784">
    <property type="entry name" value="HAD-like"/>
    <property type="match status" value="1"/>
</dbReference>
<dbReference type="NCBIfam" id="TIGR01494">
    <property type="entry name" value="ATPase_P-type"/>
    <property type="match status" value="1"/>
</dbReference>
<reference evidence="7" key="2">
    <citation type="journal article" date="2021" name="PeerJ">
        <title>Extensive microbial diversity within the chicken gut microbiome revealed by metagenomics and culture.</title>
        <authorList>
            <person name="Gilroy R."/>
            <person name="Ravi A."/>
            <person name="Getino M."/>
            <person name="Pursley I."/>
            <person name="Horton D.L."/>
            <person name="Alikhan N.F."/>
            <person name="Baker D."/>
            <person name="Gharbi K."/>
            <person name="Hall N."/>
            <person name="Watson M."/>
            <person name="Adriaenssens E.M."/>
            <person name="Foster-Nyarko E."/>
            <person name="Jarju S."/>
            <person name="Secka A."/>
            <person name="Antonio M."/>
            <person name="Oren A."/>
            <person name="Chaudhuri R.R."/>
            <person name="La Ragione R."/>
            <person name="Hildebrand F."/>
            <person name="Pallen M.J."/>
        </authorList>
    </citation>
    <scope>NUCLEOTIDE SEQUENCE</scope>
    <source>
        <strain evidence="7">517</strain>
    </source>
</reference>
<dbReference type="InterPro" id="IPR023298">
    <property type="entry name" value="ATPase_P-typ_TM_dom_sf"/>
</dbReference>
<dbReference type="SFLD" id="SFLDS00003">
    <property type="entry name" value="Haloacid_Dehalogenase"/>
    <property type="match status" value="1"/>
</dbReference>
<feature type="transmembrane region" description="Helical" evidence="6">
    <location>
        <begin position="404"/>
        <end position="423"/>
    </location>
</feature>
<dbReference type="SFLD" id="SFLDF00027">
    <property type="entry name" value="p-type_atpase"/>
    <property type="match status" value="1"/>
</dbReference>
<feature type="transmembrane region" description="Helical" evidence="6">
    <location>
        <begin position="430"/>
        <end position="450"/>
    </location>
</feature>
<evidence type="ECO:0000256" key="4">
    <source>
        <dbReference type="ARBA" id="ARBA00022989"/>
    </source>
</evidence>
<dbReference type="GO" id="GO:0005524">
    <property type="term" value="F:ATP binding"/>
    <property type="evidence" value="ECO:0007669"/>
    <property type="project" value="InterPro"/>
</dbReference>
<reference evidence="7" key="1">
    <citation type="submission" date="2020-10" db="EMBL/GenBank/DDBJ databases">
        <authorList>
            <person name="Gilroy R."/>
        </authorList>
    </citation>
    <scope>NUCLEOTIDE SEQUENCE</scope>
    <source>
        <strain evidence="7">517</strain>
    </source>
</reference>
<evidence type="ECO:0000313" key="8">
    <source>
        <dbReference type="Proteomes" id="UP000727857"/>
    </source>
</evidence>
<dbReference type="InterPro" id="IPR036412">
    <property type="entry name" value="HAD-like_sf"/>
</dbReference>
<dbReference type="InterPro" id="IPR018303">
    <property type="entry name" value="ATPase_P-typ_P_site"/>
</dbReference>
<evidence type="ECO:0000256" key="1">
    <source>
        <dbReference type="ARBA" id="ARBA00004141"/>
    </source>
</evidence>
<dbReference type="InterPro" id="IPR044492">
    <property type="entry name" value="P_typ_ATPase_HD_dom"/>
</dbReference>
<evidence type="ECO:0000256" key="5">
    <source>
        <dbReference type="ARBA" id="ARBA00023136"/>
    </source>
</evidence>
<accession>A0A940DHA6</accession>
<evidence type="ECO:0000256" key="2">
    <source>
        <dbReference type="ARBA" id="ARBA00022692"/>
    </source>
</evidence>
<dbReference type="PRINTS" id="PR00119">
    <property type="entry name" value="CATATPASE"/>
</dbReference>
<name>A0A940DHA6_9FIRM</name>